<evidence type="ECO:0000256" key="2">
    <source>
        <dbReference type="SAM" id="MobiDB-lite"/>
    </source>
</evidence>
<feature type="region of interest" description="Disordered" evidence="2">
    <location>
        <begin position="174"/>
        <end position="208"/>
    </location>
</feature>
<dbReference type="AlphaFoldDB" id="A0A2T2ZUU3"/>
<keyword evidence="1" id="KW-0862">Zinc</keyword>
<organism evidence="4 5">
    <name type="scientific">Coniella lustricola</name>
    <dbReference type="NCBI Taxonomy" id="2025994"/>
    <lineage>
        <taxon>Eukaryota</taxon>
        <taxon>Fungi</taxon>
        <taxon>Dikarya</taxon>
        <taxon>Ascomycota</taxon>
        <taxon>Pezizomycotina</taxon>
        <taxon>Sordariomycetes</taxon>
        <taxon>Sordariomycetidae</taxon>
        <taxon>Diaporthales</taxon>
        <taxon>Schizoparmaceae</taxon>
        <taxon>Coniella</taxon>
    </lineage>
</organism>
<evidence type="ECO:0000259" key="3">
    <source>
        <dbReference type="PROSITE" id="PS50157"/>
    </source>
</evidence>
<dbReference type="PROSITE" id="PS50157">
    <property type="entry name" value="ZINC_FINGER_C2H2_2"/>
    <property type="match status" value="1"/>
</dbReference>
<dbReference type="GO" id="GO:0008270">
    <property type="term" value="F:zinc ion binding"/>
    <property type="evidence" value="ECO:0007669"/>
    <property type="project" value="UniProtKB-KW"/>
</dbReference>
<dbReference type="InterPro" id="IPR013087">
    <property type="entry name" value="Znf_C2H2_type"/>
</dbReference>
<dbReference type="InParanoid" id="A0A2T2ZUU3"/>
<evidence type="ECO:0000313" key="5">
    <source>
        <dbReference type="Proteomes" id="UP000241462"/>
    </source>
</evidence>
<name>A0A2T2ZUU3_9PEZI</name>
<feature type="compositionally biased region" description="Basic and acidic residues" evidence="2">
    <location>
        <begin position="180"/>
        <end position="190"/>
    </location>
</feature>
<dbReference type="PROSITE" id="PS00028">
    <property type="entry name" value="ZINC_FINGER_C2H2_1"/>
    <property type="match status" value="1"/>
</dbReference>
<keyword evidence="5" id="KW-1185">Reference proteome</keyword>
<gene>
    <name evidence="4" type="ORF">BD289DRAFT_148529</name>
</gene>
<dbReference type="SMART" id="SM00355">
    <property type="entry name" value="ZnF_C2H2"/>
    <property type="match status" value="2"/>
</dbReference>
<evidence type="ECO:0000313" key="4">
    <source>
        <dbReference type="EMBL" id="PSR77320.1"/>
    </source>
</evidence>
<sequence length="208" mass="24095">MTCPYAGCGEEELSTWSGWKRHKPKHWPTKFGCIICAFKTSKDSYTCKSCKMKFKRQPDLVSSQKDLTEAELQQAESHILGPEGCQQTREAIRSKKAGWWQPQNQGAFREHLAHHKSLSDSQRQIAETVWSITIEPEDRTCNNCNLDFSSWDGLETHYESVHLICRPRKRRSTVQQKQKVIRDAGSKFDEVNSDPRSYRNDGDWTLED</sequence>
<dbReference type="EMBL" id="KZ678660">
    <property type="protein sequence ID" value="PSR77320.1"/>
    <property type="molecule type" value="Genomic_DNA"/>
</dbReference>
<keyword evidence="1" id="KW-0863">Zinc-finger</keyword>
<keyword evidence="1" id="KW-0479">Metal-binding</keyword>
<reference evidence="4 5" key="1">
    <citation type="journal article" date="2018" name="Mycol. Prog.">
        <title>Coniella lustricola, a new species from submerged detritus.</title>
        <authorList>
            <person name="Raudabaugh D.B."/>
            <person name="Iturriaga T."/>
            <person name="Carver A."/>
            <person name="Mondo S."/>
            <person name="Pangilinan J."/>
            <person name="Lipzen A."/>
            <person name="He G."/>
            <person name="Amirebrahimi M."/>
            <person name="Grigoriev I.V."/>
            <person name="Miller A.N."/>
        </authorList>
    </citation>
    <scope>NUCLEOTIDE SEQUENCE [LARGE SCALE GENOMIC DNA]</scope>
    <source>
        <strain evidence="4 5">B22-T-1</strain>
    </source>
</reference>
<accession>A0A2T2ZUU3</accession>
<dbReference type="Proteomes" id="UP000241462">
    <property type="component" value="Unassembled WGS sequence"/>
</dbReference>
<evidence type="ECO:0000256" key="1">
    <source>
        <dbReference type="PROSITE-ProRule" id="PRU00042"/>
    </source>
</evidence>
<proteinExistence type="predicted"/>
<feature type="domain" description="C2H2-type" evidence="3">
    <location>
        <begin position="139"/>
        <end position="167"/>
    </location>
</feature>
<protein>
    <recommendedName>
        <fullName evidence="3">C2H2-type domain-containing protein</fullName>
    </recommendedName>
</protein>